<evidence type="ECO:0000313" key="4">
    <source>
        <dbReference type="Proteomes" id="UP001500957"/>
    </source>
</evidence>
<dbReference type="EMBL" id="BAAAHE010000011">
    <property type="protein sequence ID" value="GAA0614206.1"/>
    <property type="molecule type" value="Genomic_DNA"/>
</dbReference>
<feature type="compositionally biased region" description="Gly residues" evidence="1">
    <location>
        <begin position="82"/>
        <end position="96"/>
    </location>
</feature>
<feature type="signal peptide" evidence="2">
    <location>
        <begin position="1"/>
        <end position="24"/>
    </location>
</feature>
<accession>A0ABP3RUG2</accession>
<evidence type="ECO:0000256" key="2">
    <source>
        <dbReference type="SAM" id="SignalP"/>
    </source>
</evidence>
<keyword evidence="2" id="KW-0732">Signal</keyword>
<feature type="region of interest" description="Disordered" evidence="1">
    <location>
        <begin position="80"/>
        <end position="105"/>
    </location>
</feature>
<gene>
    <name evidence="3" type="ORF">GCM10009547_15070</name>
</gene>
<proteinExistence type="predicted"/>
<reference evidence="4" key="1">
    <citation type="journal article" date="2019" name="Int. J. Syst. Evol. Microbiol.">
        <title>The Global Catalogue of Microorganisms (GCM) 10K type strain sequencing project: providing services to taxonomists for standard genome sequencing and annotation.</title>
        <authorList>
            <consortium name="The Broad Institute Genomics Platform"/>
            <consortium name="The Broad Institute Genome Sequencing Center for Infectious Disease"/>
            <person name="Wu L."/>
            <person name="Ma J."/>
        </authorList>
    </citation>
    <scope>NUCLEOTIDE SEQUENCE [LARGE SCALE GENOMIC DNA]</scope>
    <source>
        <strain evidence="4">JCM 10671</strain>
    </source>
</reference>
<evidence type="ECO:0000313" key="3">
    <source>
        <dbReference type="EMBL" id="GAA0614206.1"/>
    </source>
</evidence>
<evidence type="ECO:0008006" key="5">
    <source>
        <dbReference type="Google" id="ProtNLM"/>
    </source>
</evidence>
<comment type="caution">
    <text evidence="3">The sequence shown here is derived from an EMBL/GenBank/DDBJ whole genome shotgun (WGS) entry which is preliminary data.</text>
</comment>
<dbReference type="Proteomes" id="UP001500957">
    <property type="component" value="Unassembled WGS sequence"/>
</dbReference>
<sequence>MRTRLALLATAVALPLSAAPIASAAPTARPAQDVITNCSKTKYGQKVRIKARDNGRYTVVRVTHRDGTGNFTAPRVKRVFGGASGGGQPSENLGGGEWRDRRRTLPPSFRTSTRFVDEGYTVDISATFVLRSGRRIHLTCSLR</sequence>
<keyword evidence="4" id="KW-1185">Reference proteome</keyword>
<dbReference type="RefSeq" id="WP_344603234.1">
    <property type="nucleotide sequence ID" value="NZ_BAAAHE010000011.1"/>
</dbReference>
<organism evidence="3 4">
    <name type="scientific">Sporichthya brevicatena</name>
    <dbReference type="NCBI Taxonomy" id="171442"/>
    <lineage>
        <taxon>Bacteria</taxon>
        <taxon>Bacillati</taxon>
        <taxon>Actinomycetota</taxon>
        <taxon>Actinomycetes</taxon>
        <taxon>Sporichthyales</taxon>
        <taxon>Sporichthyaceae</taxon>
        <taxon>Sporichthya</taxon>
    </lineage>
</organism>
<protein>
    <recommendedName>
        <fullName evidence="5">Secreted protein</fullName>
    </recommendedName>
</protein>
<name>A0ABP3RUG2_9ACTN</name>
<feature type="chain" id="PRO_5046926213" description="Secreted protein" evidence="2">
    <location>
        <begin position="25"/>
        <end position="143"/>
    </location>
</feature>
<evidence type="ECO:0000256" key="1">
    <source>
        <dbReference type="SAM" id="MobiDB-lite"/>
    </source>
</evidence>